<evidence type="ECO:0000313" key="11">
    <source>
        <dbReference type="Proteomes" id="UP000267029"/>
    </source>
</evidence>
<accession>A0A158QSF6</accession>
<dbReference type="CDD" id="cd00054">
    <property type="entry name" value="EGF_CA"/>
    <property type="match status" value="3"/>
</dbReference>
<dbReference type="PANTHER" id="PTHR24050">
    <property type="entry name" value="PA14 DOMAIN-CONTAINING PROTEIN"/>
    <property type="match status" value="1"/>
</dbReference>
<name>A0A158QSF6_MESCO</name>
<proteinExistence type="predicted"/>
<dbReference type="SMART" id="SM00181">
    <property type="entry name" value="EGF"/>
    <property type="match status" value="4"/>
</dbReference>
<feature type="domain" description="EGF-like calcium-binding" evidence="8">
    <location>
        <begin position="517"/>
        <end position="549"/>
    </location>
</feature>
<evidence type="ECO:0000256" key="4">
    <source>
        <dbReference type="ARBA" id="ARBA00023157"/>
    </source>
</evidence>
<feature type="domain" description="EGF-like" evidence="9">
    <location>
        <begin position="558"/>
        <end position="601"/>
    </location>
</feature>
<evidence type="ECO:0000256" key="3">
    <source>
        <dbReference type="ARBA" id="ARBA00022737"/>
    </source>
</evidence>
<organism evidence="10 11">
    <name type="scientific">Mesocestoides corti</name>
    <name type="common">Flatworm</name>
    <dbReference type="NCBI Taxonomy" id="53468"/>
    <lineage>
        <taxon>Eukaryota</taxon>
        <taxon>Metazoa</taxon>
        <taxon>Spiralia</taxon>
        <taxon>Lophotrochozoa</taxon>
        <taxon>Platyhelminthes</taxon>
        <taxon>Cestoda</taxon>
        <taxon>Eucestoda</taxon>
        <taxon>Cyclophyllidea</taxon>
        <taxon>Mesocestoididae</taxon>
        <taxon>Mesocestoides</taxon>
    </lineage>
</organism>
<evidence type="ECO:0000256" key="5">
    <source>
        <dbReference type="ARBA" id="ARBA00023180"/>
    </source>
</evidence>
<dbReference type="InterPro" id="IPR049883">
    <property type="entry name" value="NOTCH1_EGF-like"/>
</dbReference>
<feature type="chain" id="PRO_5030022119" description="EGF-like domain-containing protein" evidence="7">
    <location>
        <begin position="33"/>
        <end position="755"/>
    </location>
</feature>
<keyword evidence="2 7" id="KW-0732">Signal</keyword>
<keyword evidence="4" id="KW-1015">Disulfide bond</keyword>
<dbReference type="EMBL" id="UXSR01000077">
    <property type="protein sequence ID" value="VDD74781.1"/>
    <property type="molecule type" value="Genomic_DNA"/>
</dbReference>
<evidence type="ECO:0000259" key="8">
    <source>
        <dbReference type="SMART" id="SM00179"/>
    </source>
</evidence>
<reference evidence="10 11" key="1">
    <citation type="submission" date="2018-10" db="EMBL/GenBank/DDBJ databases">
        <authorList>
            <consortium name="Pathogen Informatics"/>
        </authorList>
    </citation>
    <scope>NUCLEOTIDE SEQUENCE [LARGE SCALE GENOMIC DNA]</scope>
</reference>
<keyword evidence="11" id="KW-1185">Reference proteome</keyword>
<feature type="domain" description="EGF-like calcium-binding" evidence="8">
    <location>
        <begin position="470"/>
        <end position="516"/>
    </location>
</feature>
<evidence type="ECO:0000256" key="1">
    <source>
        <dbReference type="ARBA" id="ARBA00022536"/>
    </source>
</evidence>
<evidence type="ECO:0000259" key="9">
    <source>
        <dbReference type="SMART" id="SM00181"/>
    </source>
</evidence>
<feature type="domain" description="EGF-like" evidence="9">
    <location>
        <begin position="473"/>
        <end position="516"/>
    </location>
</feature>
<feature type="region of interest" description="Disordered" evidence="6">
    <location>
        <begin position="264"/>
        <end position="284"/>
    </location>
</feature>
<dbReference type="PANTHER" id="PTHR24050:SF27">
    <property type="entry name" value="FIBRILLIN-1"/>
    <property type="match status" value="1"/>
</dbReference>
<keyword evidence="5" id="KW-0325">Glycoprotein</keyword>
<dbReference type="GO" id="GO:0005509">
    <property type="term" value="F:calcium ion binding"/>
    <property type="evidence" value="ECO:0007669"/>
    <property type="project" value="InterPro"/>
</dbReference>
<feature type="domain" description="EGF-like" evidence="9">
    <location>
        <begin position="605"/>
        <end position="651"/>
    </location>
</feature>
<protein>
    <recommendedName>
        <fullName evidence="12">EGF-like domain-containing protein</fullName>
    </recommendedName>
</protein>
<feature type="domain" description="EGF-like calcium-binding" evidence="8">
    <location>
        <begin position="373"/>
        <end position="422"/>
    </location>
</feature>
<dbReference type="Gene3D" id="2.10.25.10">
    <property type="entry name" value="Laminin"/>
    <property type="match status" value="4"/>
</dbReference>
<dbReference type="SUPFAM" id="SSF57196">
    <property type="entry name" value="EGF/Laminin"/>
    <property type="match status" value="3"/>
</dbReference>
<keyword evidence="1" id="KW-0245">EGF-like domain</keyword>
<feature type="domain" description="EGF-like" evidence="9">
    <location>
        <begin position="376"/>
        <end position="422"/>
    </location>
</feature>
<dbReference type="InterPro" id="IPR052235">
    <property type="entry name" value="Nephronectin_domain"/>
</dbReference>
<dbReference type="FunFam" id="2.10.25.10:FF:000005">
    <property type="entry name" value="Fibrillin 2"/>
    <property type="match status" value="2"/>
</dbReference>
<evidence type="ECO:0000256" key="2">
    <source>
        <dbReference type="ARBA" id="ARBA00022729"/>
    </source>
</evidence>
<dbReference type="InterPro" id="IPR018097">
    <property type="entry name" value="EGF_Ca-bd_CS"/>
</dbReference>
<sequence>MPPDPLEVKRMAFLFCTALSIASFAFLQPCCALERLSFDACCSAGINTTHNMELDSLIKESTADECIAINQVDQIFREVVNCLEKTKNKPFCLFKVSNINNELTGDTMAKCLQVKRGCFYAAKANIFCDNAARNIVSSDAKLPPILHFYPDILKSPKDCCRRHNRLPALDVVSGDHMDFDINGVPLCCTVKGYEVPDDLDPFAQATPETVRDYPHEAPPLTKKFATSVTVVASPAKNSTLLVDRATELNSTAYITETPTPHRNLEPAIEETSTPPDLASPPANHGADSEIVCETGFKWHPEKQLCLHTSARCPRGMYLSVKRNMCLPKHGDEFNCPPGFEYRNDLSGCEVHYCRMCMPLHLCFRLLHVLQPPDINECEEGVWEENRSVPVCQKSGQQCVNTVGSYHCDCKQGFQKSREGECVGKLQTNEKVCMNTKLPAIYMHAKTMSQSYHCFACIQNREKRSSRLILDIDECKVSPEVCRAGYECRNVIGSFQCVRQVPCGFGYVLNQETQECEDIDECKSQPDICGPNMLCVNVRGGMKCVPKKCPGKLSIDINECEMNSTICRPFEKCTNRPGDYICEPKLRCEWGYQLNSEGSACEDVDECRMKAFNCRHGQICVNTPGSYKCENSPCHYTERYAAASVEFRLTCLHSHLHLTGSFGHSVNMHFTSSMTTHWENACVQQDFNTGEQNALVRTLSKCGPLAPLEFAKYIWRSKERLPRFGASFLKSIRWHYLHSLIQKAQATVEQDVEHHV</sequence>
<evidence type="ECO:0000256" key="7">
    <source>
        <dbReference type="SAM" id="SignalP"/>
    </source>
</evidence>
<keyword evidence="3" id="KW-0677">Repeat</keyword>
<dbReference type="Proteomes" id="UP000267029">
    <property type="component" value="Unassembled WGS sequence"/>
</dbReference>
<dbReference type="SMART" id="SM00179">
    <property type="entry name" value="EGF_CA"/>
    <property type="match status" value="5"/>
</dbReference>
<evidence type="ECO:0000313" key="10">
    <source>
        <dbReference type="EMBL" id="VDD74781.1"/>
    </source>
</evidence>
<feature type="domain" description="EGF-like calcium-binding" evidence="8">
    <location>
        <begin position="555"/>
        <end position="601"/>
    </location>
</feature>
<evidence type="ECO:0000256" key="6">
    <source>
        <dbReference type="SAM" id="MobiDB-lite"/>
    </source>
</evidence>
<dbReference type="AlphaFoldDB" id="A0A158QSF6"/>
<dbReference type="InterPro" id="IPR000742">
    <property type="entry name" value="EGF"/>
</dbReference>
<dbReference type="OrthoDB" id="6282356at2759"/>
<gene>
    <name evidence="10" type="ORF">MCOS_LOCUS784</name>
</gene>
<dbReference type="PROSITE" id="PS01187">
    <property type="entry name" value="EGF_CA"/>
    <property type="match status" value="1"/>
</dbReference>
<feature type="signal peptide" evidence="7">
    <location>
        <begin position="1"/>
        <end position="32"/>
    </location>
</feature>
<dbReference type="Pfam" id="PF07645">
    <property type="entry name" value="EGF_CA"/>
    <property type="match status" value="5"/>
</dbReference>
<dbReference type="InterPro" id="IPR001881">
    <property type="entry name" value="EGF-like_Ca-bd_dom"/>
</dbReference>
<feature type="domain" description="EGF-like calcium-binding" evidence="8">
    <location>
        <begin position="602"/>
        <end position="651"/>
    </location>
</feature>
<evidence type="ECO:0008006" key="12">
    <source>
        <dbReference type="Google" id="ProtNLM"/>
    </source>
</evidence>
<dbReference type="STRING" id="53468.A0A158QSF6"/>